<comment type="caution">
    <text evidence="1">The sequence shown here is derived from an EMBL/GenBank/DDBJ whole genome shotgun (WGS) entry which is preliminary data.</text>
</comment>
<proteinExistence type="predicted"/>
<sequence>MISGDTFSIPEVAFIILGPIASVCSRYRPRDSYRLDCTRLGPCLWTSHAGYRWIRHFLTWLAARFREVIGNFLGVYNYDSDWFRFVREGRIRVHIAEIMSLSLHTIELSDRTTLKADALICCSGWKAIRSVEFLPTGLEEQMGYLGHFTRRRSCYTQYDRKY</sequence>
<evidence type="ECO:0000313" key="2">
    <source>
        <dbReference type="Proteomes" id="UP001149074"/>
    </source>
</evidence>
<reference evidence="1" key="2">
    <citation type="journal article" date="2023" name="IMA Fungus">
        <title>Comparative genomic study of the Penicillium genus elucidates a diverse pangenome and 15 lateral gene transfer events.</title>
        <authorList>
            <person name="Petersen C."/>
            <person name="Sorensen T."/>
            <person name="Nielsen M.R."/>
            <person name="Sondergaard T.E."/>
            <person name="Sorensen J.L."/>
            <person name="Fitzpatrick D.A."/>
            <person name="Frisvad J.C."/>
            <person name="Nielsen K.L."/>
        </authorList>
    </citation>
    <scope>NUCLEOTIDE SEQUENCE</scope>
    <source>
        <strain evidence="1">IBT 30761</strain>
    </source>
</reference>
<dbReference type="RefSeq" id="XP_056473546.1">
    <property type="nucleotide sequence ID" value="XM_056617387.1"/>
</dbReference>
<dbReference type="OrthoDB" id="2915840at2759"/>
<keyword evidence="2" id="KW-1185">Reference proteome</keyword>
<dbReference type="GeneID" id="81356366"/>
<reference evidence="1" key="1">
    <citation type="submission" date="2022-11" db="EMBL/GenBank/DDBJ databases">
        <authorList>
            <person name="Petersen C."/>
        </authorList>
    </citation>
    <scope>NUCLEOTIDE SEQUENCE</scope>
    <source>
        <strain evidence="1">IBT 30761</strain>
    </source>
</reference>
<dbReference type="AlphaFoldDB" id="A0A9W9KAE6"/>
<dbReference type="Proteomes" id="UP001149074">
    <property type="component" value="Unassembled WGS sequence"/>
</dbReference>
<dbReference type="EMBL" id="JAPQKI010000005">
    <property type="protein sequence ID" value="KAJ5097892.1"/>
    <property type="molecule type" value="Genomic_DNA"/>
</dbReference>
<accession>A0A9W9KAE6</accession>
<organism evidence="1 2">
    <name type="scientific">Penicillium argentinense</name>
    <dbReference type="NCBI Taxonomy" id="1131581"/>
    <lineage>
        <taxon>Eukaryota</taxon>
        <taxon>Fungi</taxon>
        <taxon>Dikarya</taxon>
        <taxon>Ascomycota</taxon>
        <taxon>Pezizomycotina</taxon>
        <taxon>Eurotiomycetes</taxon>
        <taxon>Eurotiomycetidae</taxon>
        <taxon>Eurotiales</taxon>
        <taxon>Aspergillaceae</taxon>
        <taxon>Penicillium</taxon>
    </lineage>
</organism>
<protein>
    <submittedName>
        <fullName evidence="1">Uncharacterized protein</fullName>
    </submittedName>
</protein>
<evidence type="ECO:0000313" key="1">
    <source>
        <dbReference type="EMBL" id="KAJ5097892.1"/>
    </source>
</evidence>
<name>A0A9W9KAE6_9EURO</name>
<gene>
    <name evidence="1" type="ORF">N7532_004893</name>
</gene>